<evidence type="ECO:0000313" key="1">
    <source>
        <dbReference type="EMBL" id="KRY17261.1"/>
    </source>
</evidence>
<comment type="caution">
    <text evidence="1">The sequence shown here is derived from an EMBL/GenBank/DDBJ whole genome shotgun (WGS) entry which is preliminary data.</text>
</comment>
<reference evidence="1 2" key="1">
    <citation type="submission" date="2015-01" db="EMBL/GenBank/DDBJ databases">
        <title>Evolution of Trichinella species and genotypes.</title>
        <authorList>
            <person name="Korhonen P.K."/>
            <person name="Edoardo P."/>
            <person name="Giuseppe L.R."/>
            <person name="Gasser R.B."/>
        </authorList>
    </citation>
    <scope>NUCLEOTIDE SEQUENCE [LARGE SCALE GENOMIC DNA]</scope>
    <source>
        <strain evidence="1">ISS2496</strain>
    </source>
</reference>
<proteinExistence type="predicted"/>
<name>A0A0V0ZXU8_9BILA</name>
<evidence type="ECO:0000313" key="2">
    <source>
        <dbReference type="Proteomes" id="UP000054783"/>
    </source>
</evidence>
<organism evidence="1 2">
    <name type="scientific">Trichinella patagoniensis</name>
    <dbReference type="NCBI Taxonomy" id="990121"/>
    <lineage>
        <taxon>Eukaryota</taxon>
        <taxon>Metazoa</taxon>
        <taxon>Ecdysozoa</taxon>
        <taxon>Nematoda</taxon>
        <taxon>Enoplea</taxon>
        <taxon>Dorylaimia</taxon>
        <taxon>Trichinellida</taxon>
        <taxon>Trichinellidae</taxon>
        <taxon>Trichinella</taxon>
    </lineage>
</organism>
<gene>
    <name evidence="1" type="ORF">T12_16043</name>
</gene>
<keyword evidence="2" id="KW-1185">Reference proteome</keyword>
<sequence>MKLAGTLQSNCLLESEERCLIYTSSFLEDACIRAAANEILCEKAVRIRWGVGFGVSVHLLVNWRIIRYDLDEGCFSINLLRWAFNTSALILAIFSVGWLTMNSDVISLQRESSEEQADQMISRRVNLLIRQVVNVETVATIATTVAVAAPPNLISPRFLDFPVDSQNVYGIAQSIAQIT</sequence>
<accession>A0A0V0ZXU8</accession>
<protein>
    <submittedName>
        <fullName evidence="1">Uncharacterized protein</fullName>
    </submittedName>
</protein>
<dbReference type="Proteomes" id="UP000054783">
    <property type="component" value="Unassembled WGS sequence"/>
</dbReference>
<dbReference type="EMBL" id="JYDQ01000064">
    <property type="protein sequence ID" value="KRY17261.1"/>
    <property type="molecule type" value="Genomic_DNA"/>
</dbReference>
<dbReference type="AlphaFoldDB" id="A0A0V0ZXU8"/>